<keyword evidence="2" id="KW-1185">Reference proteome</keyword>
<protein>
    <submittedName>
        <fullName evidence="1">Uncharacterized protein</fullName>
    </submittedName>
</protein>
<evidence type="ECO:0000313" key="2">
    <source>
        <dbReference type="Proteomes" id="UP000003100"/>
    </source>
</evidence>
<dbReference type="Proteomes" id="UP000003100">
    <property type="component" value="Unassembled WGS sequence"/>
</dbReference>
<comment type="caution">
    <text evidence="1">The sequence shown here is derived from an EMBL/GenBank/DDBJ whole genome shotgun (WGS) entry which is preliminary data.</text>
</comment>
<dbReference type="PATRIC" id="fig|476272.21.peg.1831"/>
<dbReference type="AlphaFoldDB" id="C0CNF8"/>
<gene>
    <name evidence="1" type="ORF">RUMHYD_02397</name>
</gene>
<dbReference type="EMBL" id="ACBZ01000127">
    <property type="protein sequence ID" value="EEG48680.1"/>
    <property type="molecule type" value="Genomic_DNA"/>
</dbReference>
<evidence type="ECO:0000313" key="1">
    <source>
        <dbReference type="EMBL" id="EEG48680.1"/>
    </source>
</evidence>
<sequence>MDDRTAKRVVSGHCMRDKLYSVLFLFHKKQCSYEIKNDPSGSQGGGVEDGALCPPQAENPASRILFYVRGISLQNSVADYTLATFGAAW</sequence>
<reference evidence="1 2" key="1">
    <citation type="submission" date="2009-01" db="EMBL/GenBank/DDBJ databases">
        <authorList>
            <person name="Fulton L."/>
            <person name="Clifton S."/>
            <person name="Fulton B."/>
            <person name="Xu J."/>
            <person name="Minx P."/>
            <person name="Pepin K.H."/>
            <person name="Johnson M."/>
            <person name="Bhonagiri V."/>
            <person name="Nash W.E."/>
            <person name="Mardis E.R."/>
            <person name="Wilson R.K."/>
        </authorList>
    </citation>
    <scope>NUCLEOTIDE SEQUENCE [LARGE SCALE GENOMIC DNA]</scope>
    <source>
        <strain evidence="2">DSM 10507 / JCM 14656 / S5a33</strain>
    </source>
</reference>
<name>C0CNF8_BLAHS</name>
<dbReference type="HOGENOM" id="CLU_2448721_0_0_9"/>
<accession>C0CNF8</accession>
<organism evidence="1 2">
    <name type="scientific">Blautia hydrogenotrophica (strain DSM 10507 / JCM 14656 / S5a33)</name>
    <name type="common">Ruminococcus hydrogenotrophicus</name>
    <dbReference type="NCBI Taxonomy" id="476272"/>
    <lineage>
        <taxon>Bacteria</taxon>
        <taxon>Bacillati</taxon>
        <taxon>Bacillota</taxon>
        <taxon>Clostridia</taxon>
        <taxon>Lachnospirales</taxon>
        <taxon>Lachnospiraceae</taxon>
        <taxon>Blautia</taxon>
    </lineage>
</organism>
<proteinExistence type="predicted"/>
<reference evidence="1 2" key="2">
    <citation type="submission" date="2009-02" db="EMBL/GenBank/DDBJ databases">
        <title>Draft genome sequence of Blautia hydrogenotrophica DSM 10507 (Ruminococcus hydrogenotrophicus DSM 10507).</title>
        <authorList>
            <person name="Sudarsanam P."/>
            <person name="Ley R."/>
            <person name="Guruge J."/>
            <person name="Turnbaugh P.J."/>
            <person name="Mahowald M."/>
            <person name="Liep D."/>
            <person name="Gordon J."/>
        </authorList>
    </citation>
    <scope>NUCLEOTIDE SEQUENCE [LARGE SCALE GENOMIC DNA]</scope>
    <source>
        <strain evidence="2">DSM 10507 / JCM 14656 / S5a33</strain>
    </source>
</reference>